<evidence type="ECO:0000313" key="2">
    <source>
        <dbReference type="Proteomes" id="UP000183567"/>
    </source>
</evidence>
<comment type="caution">
    <text evidence="1">The sequence shown here is derived from an EMBL/GenBank/DDBJ whole genome shotgun (WGS) entry which is preliminary data.</text>
</comment>
<dbReference type="OrthoDB" id="2667789at2759"/>
<evidence type="ECO:0000313" key="1">
    <source>
        <dbReference type="EMBL" id="OJA20355.1"/>
    </source>
</evidence>
<accession>A0A1J8QKC8</accession>
<name>A0A1J8QKC8_9AGAM</name>
<dbReference type="AlphaFoldDB" id="A0A1J8QKC8"/>
<feature type="non-terminal residue" evidence="1">
    <location>
        <position position="41"/>
    </location>
</feature>
<keyword evidence="2" id="KW-1185">Reference proteome</keyword>
<sequence>MSANLVMNQDATHSIEDDLESVLYVILWMALMYTMCSDPSR</sequence>
<reference evidence="1 2" key="1">
    <citation type="submission" date="2016-03" db="EMBL/GenBank/DDBJ databases">
        <title>Comparative genomics of the ectomycorrhizal sister species Rhizopogon vinicolor and Rhizopogon vesiculosus (Basidiomycota: Boletales) reveals a divergence of the mating type B locus.</title>
        <authorList>
            <person name="Mujic A.B."/>
            <person name="Kuo A."/>
            <person name="Tritt A."/>
            <person name="Lipzen A."/>
            <person name="Chen C."/>
            <person name="Johnson J."/>
            <person name="Sharma A."/>
            <person name="Barry K."/>
            <person name="Grigoriev I.V."/>
            <person name="Spatafora J.W."/>
        </authorList>
    </citation>
    <scope>NUCLEOTIDE SEQUENCE [LARGE SCALE GENOMIC DNA]</scope>
    <source>
        <strain evidence="1 2">AM-OR11-056</strain>
    </source>
</reference>
<gene>
    <name evidence="1" type="ORF">AZE42_14141</name>
</gene>
<proteinExistence type="predicted"/>
<dbReference type="Proteomes" id="UP000183567">
    <property type="component" value="Unassembled WGS sequence"/>
</dbReference>
<dbReference type="EMBL" id="LVVM01000598">
    <property type="protein sequence ID" value="OJA20355.1"/>
    <property type="molecule type" value="Genomic_DNA"/>
</dbReference>
<evidence type="ECO:0008006" key="3">
    <source>
        <dbReference type="Google" id="ProtNLM"/>
    </source>
</evidence>
<organism evidence="1 2">
    <name type="scientific">Rhizopogon vesiculosus</name>
    <dbReference type="NCBI Taxonomy" id="180088"/>
    <lineage>
        <taxon>Eukaryota</taxon>
        <taxon>Fungi</taxon>
        <taxon>Dikarya</taxon>
        <taxon>Basidiomycota</taxon>
        <taxon>Agaricomycotina</taxon>
        <taxon>Agaricomycetes</taxon>
        <taxon>Agaricomycetidae</taxon>
        <taxon>Boletales</taxon>
        <taxon>Suillineae</taxon>
        <taxon>Rhizopogonaceae</taxon>
        <taxon>Rhizopogon</taxon>
    </lineage>
</organism>
<protein>
    <recommendedName>
        <fullName evidence="3">Fungal-type protein kinase domain-containing protein</fullName>
    </recommendedName>
</protein>